<dbReference type="InterPro" id="IPR050214">
    <property type="entry name" value="Cys_Synth/Cystath_Beta-Synth"/>
</dbReference>
<evidence type="ECO:0000313" key="1">
    <source>
        <dbReference type="EMBL" id="QKJ19902.1"/>
    </source>
</evidence>
<sequence length="55" mass="5834">MKDGILVGISSGAAIWAALQVAARPEAAGKNIVVVIPSFGERYLSTALYEDLRED</sequence>
<name>A0A7D4TNX5_9MICO</name>
<organism evidence="1 2">
    <name type="scientific">Microbacterium hominis</name>
    <dbReference type="NCBI Taxonomy" id="162426"/>
    <lineage>
        <taxon>Bacteria</taxon>
        <taxon>Bacillati</taxon>
        <taxon>Actinomycetota</taxon>
        <taxon>Actinomycetes</taxon>
        <taxon>Micrococcales</taxon>
        <taxon>Microbacteriaceae</taxon>
        <taxon>Microbacterium</taxon>
    </lineage>
</organism>
<evidence type="ECO:0008006" key="3">
    <source>
        <dbReference type="Google" id="ProtNLM"/>
    </source>
</evidence>
<dbReference type="RefSeq" id="WP_172990338.1">
    <property type="nucleotide sequence ID" value="NZ_CP054038.1"/>
</dbReference>
<protein>
    <recommendedName>
        <fullName evidence="3">Cysteine synthase</fullName>
    </recommendedName>
</protein>
<dbReference type="GO" id="GO:1901605">
    <property type="term" value="P:alpha-amino acid metabolic process"/>
    <property type="evidence" value="ECO:0007669"/>
    <property type="project" value="UniProtKB-ARBA"/>
</dbReference>
<dbReference type="SUPFAM" id="SSF53686">
    <property type="entry name" value="Tryptophan synthase beta subunit-like PLP-dependent enzymes"/>
    <property type="match status" value="1"/>
</dbReference>
<dbReference type="EMBL" id="CP054038">
    <property type="protein sequence ID" value="QKJ19902.1"/>
    <property type="molecule type" value="Genomic_DNA"/>
</dbReference>
<accession>A0A7D4TNX5</accession>
<dbReference type="AlphaFoldDB" id="A0A7D4TNX5"/>
<dbReference type="Gene3D" id="3.40.50.1100">
    <property type="match status" value="1"/>
</dbReference>
<proteinExistence type="predicted"/>
<dbReference type="InterPro" id="IPR036052">
    <property type="entry name" value="TrpB-like_PALP_sf"/>
</dbReference>
<dbReference type="PANTHER" id="PTHR10314">
    <property type="entry name" value="CYSTATHIONINE BETA-SYNTHASE"/>
    <property type="match status" value="1"/>
</dbReference>
<gene>
    <name evidence="1" type="ORF">HQM25_11400</name>
</gene>
<reference evidence="1 2" key="1">
    <citation type="submission" date="2020-05" db="EMBL/GenBank/DDBJ databases">
        <title>Strain PA2F3 complete genome.</title>
        <authorList>
            <person name="Kim Y.-S."/>
            <person name="Kim S.-J."/>
            <person name="Jung H.-k."/>
            <person name="Kim S.-E."/>
            <person name="Kim K.-H."/>
        </authorList>
    </citation>
    <scope>NUCLEOTIDE SEQUENCE [LARGE SCALE GENOMIC DNA]</scope>
    <source>
        <strain evidence="1 2">PA2F3</strain>
    </source>
</reference>
<dbReference type="Proteomes" id="UP000502498">
    <property type="component" value="Chromosome"/>
</dbReference>
<evidence type="ECO:0000313" key="2">
    <source>
        <dbReference type="Proteomes" id="UP000502498"/>
    </source>
</evidence>